<feature type="region of interest" description="Disordered" evidence="5">
    <location>
        <begin position="213"/>
        <end position="247"/>
    </location>
</feature>
<accession>A0A9D9H2A9</accession>
<dbReference type="AlphaFoldDB" id="A0A9D9H2A9"/>
<evidence type="ECO:0000256" key="5">
    <source>
        <dbReference type="SAM" id="MobiDB-lite"/>
    </source>
</evidence>
<gene>
    <name evidence="6" type="ORF">IAB08_05640</name>
</gene>
<dbReference type="InterPro" id="IPR003699">
    <property type="entry name" value="QueA"/>
</dbReference>
<comment type="caution">
    <text evidence="6">The sequence shown here is derived from an EMBL/GenBank/DDBJ whole genome shotgun (WGS) entry which is preliminary data.</text>
</comment>
<feature type="region of interest" description="Disordered" evidence="5">
    <location>
        <begin position="1"/>
        <end position="27"/>
    </location>
</feature>
<protein>
    <submittedName>
        <fullName evidence="6">S-adenosylmethionine:tRNA ribosyltransferase-isomerase</fullName>
    </submittedName>
</protein>
<dbReference type="InterPro" id="IPR042118">
    <property type="entry name" value="QueA_dom1"/>
</dbReference>
<feature type="compositionally biased region" description="Polar residues" evidence="5">
    <location>
        <begin position="214"/>
        <end position="230"/>
    </location>
</feature>
<keyword evidence="4" id="KW-0671">Queuosine biosynthesis</keyword>
<feature type="compositionally biased region" description="Basic and acidic residues" evidence="5">
    <location>
        <begin position="233"/>
        <end position="247"/>
    </location>
</feature>
<dbReference type="GO" id="GO:0051075">
    <property type="term" value="F:S-adenosylmethionine:tRNA ribosyltransferase-isomerase activity"/>
    <property type="evidence" value="ECO:0007669"/>
    <property type="project" value="TreeGrafter"/>
</dbReference>
<evidence type="ECO:0000313" key="7">
    <source>
        <dbReference type="Proteomes" id="UP000823612"/>
    </source>
</evidence>
<evidence type="ECO:0000256" key="4">
    <source>
        <dbReference type="ARBA" id="ARBA00022785"/>
    </source>
</evidence>
<sequence length="562" mass="62413">MPENNSLHQGNNALAGEPTENNCAGRPLPASAREQAVRSIRIEDYDYPLPDERIALYPLPRRDESKLLVYRPFLEGKQALQASVFKHITKFLPKPSLLVFNNTRVVRARLVFFKETGDLKEADTIKAAGALHGKAGSKPEAAQSKAKGNPPARIEVFCLEPTQPADIALAFSSTGRCRFKCLIGNNKRWKNGLLRMAFPLPDDHTSSKNGIAADSTNGIGPNYPTQTDTIASPRRDEAPNEPIDGKHAHTGELRVEKIGSLEDAFEVEFSWSPEHLSFSEVLEQAGKVPLPPYIHRQAEESDTERYQTVFARYDGSVAAPTAGLHFTPQILQSLPDLGIERDFITLHVGAGTFKPVKADHIGEHSMHREHISVKREFVQHLLAALEKEVPVIPVGTTSMRSLESLYWIGARIKMGSEKYPVLAQGEFEVDQWDPYGELAEAGFSPADSLRAILDYLDDNHLDELHGHTALMIAPGYRFAFCKGIVTNFHQPKSTLLLLVSALIGPAWRKIYDFALENGFRFLSYGDSCLFLPLGSDANPRPESEPKRLSERESVMPDTYNAN</sequence>
<evidence type="ECO:0000313" key="6">
    <source>
        <dbReference type="EMBL" id="MBO8432757.1"/>
    </source>
</evidence>
<reference evidence="6" key="1">
    <citation type="submission" date="2020-10" db="EMBL/GenBank/DDBJ databases">
        <authorList>
            <person name="Gilroy R."/>
        </authorList>
    </citation>
    <scope>NUCLEOTIDE SEQUENCE</scope>
    <source>
        <strain evidence="6">2889</strain>
    </source>
</reference>
<keyword evidence="1" id="KW-0963">Cytoplasm</keyword>
<dbReference type="Proteomes" id="UP000823612">
    <property type="component" value="Unassembled WGS sequence"/>
</dbReference>
<name>A0A9D9H2A9_9BACT</name>
<feature type="compositionally biased region" description="Polar residues" evidence="5">
    <location>
        <begin position="1"/>
        <end position="12"/>
    </location>
</feature>
<organism evidence="6 7">
    <name type="scientific">Candidatus Pullibacteroides excrementavium</name>
    <dbReference type="NCBI Taxonomy" id="2840905"/>
    <lineage>
        <taxon>Bacteria</taxon>
        <taxon>Pseudomonadati</taxon>
        <taxon>Bacteroidota</taxon>
        <taxon>Bacteroidia</taxon>
        <taxon>Bacteroidales</taxon>
        <taxon>Candidatus Pullibacteroides</taxon>
    </lineage>
</organism>
<keyword evidence="2" id="KW-0808">Transferase</keyword>
<feature type="region of interest" description="Disordered" evidence="5">
    <location>
        <begin position="538"/>
        <end position="562"/>
    </location>
</feature>
<dbReference type="InterPro" id="IPR036100">
    <property type="entry name" value="QueA_sf"/>
</dbReference>
<proteinExistence type="predicted"/>
<keyword evidence="3" id="KW-0949">S-adenosyl-L-methionine</keyword>
<evidence type="ECO:0000256" key="3">
    <source>
        <dbReference type="ARBA" id="ARBA00022691"/>
    </source>
</evidence>
<dbReference type="GO" id="GO:0008616">
    <property type="term" value="P:tRNA queuosine(34) biosynthetic process"/>
    <property type="evidence" value="ECO:0007669"/>
    <property type="project" value="UniProtKB-KW"/>
</dbReference>
<dbReference type="Gene3D" id="3.40.1780.10">
    <property type="entry name" value="QueA-like"/>
    <property type="match status" value="2"/>
</dbReference>
<dbReference type="PANTHER" id="PTHR30307">
    <property type="entry name" value="S-ADENOSYLMETHIONINE:TRNA RIBOSYLTRANSFERASE-ISOMERASE"/>
    <property type="match status" value="1"/>
</dbReference>
<dbReference type="PANTHER" id="PTHR30307:SF0">
    <property type="entry name" value="S-ADENOSYLMETHIONINE:TRNA RIBOSYLTRANSFERASE-ISOMERASE"/>
    <property type="match status" value="1"/>
</dbReference>
<reference evidence="6" key="2">
    <citation type="journal article" date="2021" name="PeerJ">
        <title>Extensive microbial diversity within the chicken gut microbiome revealed by metagenomics and culture.</title>
        <authorList>
            <person name="Gilroy R."/>
            <person name="Ravi A."/>
            <person name="Getino M."/>
            <person name="Pursley I."/>
            <person name="Horton D.L."/>
            <person name="Alikhan N.F."/>
            <person name="Baker D."/>
            <person name="Gharbi K."/>
            <person name="Hall N."/>
            <person name="Watson M."/>
            <person name="Adriaenssens E.M."/>
            <person name="Foster-Nyarko E."/>
            <person name="Jarju S."/>
            <person name="Secka A."/>
            <person name="Antonio M."/>
            <person name="Oren A."/>
            <person name="Chaudhuri R.R."/>
            <person name="La Ragione R."/>
            <person name="Hildebrand F."/>
            <person name="Pallen M.J."/>
        </authorList>
    </citation>
    <scope>NUCLEOTIDE SEQUENCE</scope>
    <source>
        <strain evidence="6">2889</strain>
    </source>
</reference>
<evidence type="ECO:0000256" key="1">
    <source>
        <dbReference type="ARBA" id="ARBA00022490"/>
    </source>
</evidence>
<feature type="compositionally biased region" description="Basic and acidic residues" evidence="5">
    <location>
        <begin position="539"/>
        <end position="554"/>
    </location>
</feature>
<dbReference type="SUPFAM" id="SSF111337">
    <property type="entry name" value="QueA-like"/>
    <property type="match status" value="2"/>
</dbReference>
<dbReference type="EMBL" id="JADIMZ010000087">
    <property type="protein sequence ID" value="MBO8432757.1"/>
    <property type="molecule type" value="Genomic_DNA"/>
</dbReference>
<evidence type="ECO:0000256" key="2">
    <source>
        <dbReference type="ARBA" id="ARBA00022679"/>
    </source>
</evidence>
<dbReference type="Pfam" id="PF02547">
    <property type="entry name" value="Queuosine_synth"/>
    <property type="match status" value="2"/>
</dbReference>